<reference evidence="8" key="1">
    <citation type="submission" date="2020-10" db="EMBL/GenBank/DDBJ databases">
        <authorList>
            <person name="Gilroy R."/>
        </authorList>
    </citation>
    <scope>NUCLEOTIDE SEQUENCE</scope>
    <source>
        <strain evidence="8">ChiSxjej1B13-7958</strain>
    </source>
</reference>
<reference evidence="8" key="2">
    <citation type="journal article" date="2021" name="PeerJ">
        <title>Extensive microbial diversity within the chicken gut microbiome revealed by metagenomics and culture.</title>
        <authorList>
            <person name="Gilroy R."/>
            <person name="Ravi A."/>
            <person name="Getino M."/>
            <person name="Pursley I."/>
            <person name="Horton D.L."/>
            <person name="Alikhan N.F."/>
            <person name="Baker D."/>
            <person name="Gharbi K."/>
            <person name="Hall N."/>
            <person name="Watson M."/>
            <person name="Adriaenssens E.M."/>
            <person name="Foster-Nyarko E."/>
            <person name="Jarju S."/>
            <person name="Secka A."/>
            <person name="Antonio M."/>
            <person name="Oren A."/>
            <person name="Chaudhuri R.R."/>
            <person name="La Ragione R."/>
            <person name="Hildebrand F."/>
            <person name="Pallen M.J."/>
        </authorList>
    </citation>
    <scope>NUCLEOTIDE SEQUENCE</scope>
    <source>
        <strain evidence="8">ChiSxjej1B13-7958</strain>
    </source>
</reference>
<comment type="caution">
    <text evidence="8">The sequence shown here is derived from an EMBL/GenBank/DDBJ whole genome shotgun (WGS) entry which is preliminary data.</text>
</comment>
<evidence type="ECO:0000256" key="2">
    <source>
        <dbReference type="ARBA" id="ARBA00013529"/>
    </source>
</evidence>
<dbReference type="PROSITE" id="PS00198">
    <property type="entry name" value="4FE4S_FER_1"/>
    <property type="match status" value="2"/>
</dbReference>
<protein>
    <recommendedName>
        <fullName evidence="2">Ferredoxin</fullName>
    </recommendedName>
</protein>
<name>A0A9D1AN92_9FIRM</name>
<feature type="domain" description="4Fe-4S ferredoxin-type" evidence="7">
    <location>
        <begin position="315"/>
        <end position="344"/>
    </location>
</feature>
<accession>A0A9D1AN92</accession>
<dbReference type="GO" id="GO:0046872">
    <property type="term" value="F:metal ion binding"/>
    <property type="evidence" value="ECO:0007669"/>
    <property type="project" value="UniProtKB-KW"/>
</dbReference>
<proteinExistence type="predicted"/>
<keyword evidence="4" id="KW-0479">Metal-binding</keyword>
<evidence type="ECO:0000313" key="8">
    <source>
        <dbReference type="EMBL" id="HIR46600.1"/>
    </source>
</evidence>
<dbReference type="Pfam" id="PF12838">
    <property type="entry name" value="Fer4_7"/>
    <property type="match status" value="1"/>
</dbReference>
<sequence length="378" mass="41511">MREPVEVCVSACEAYEYEKVRAVLEEQFYLLKAEEVIRPGMRVAVKPNLVTRSTPDESAVTHPVVICAVVSLLKELGASVVIAESPGGPYTPSLLKGIYEQSGCAQAEQYGAELNLDCTWGELKAPKARLCRSFSVITPLLQADAIVDVCKLKTHCMMGMSAAVKNLFGSVPGLMKPELHCRFPEKEPFGTMITDLCQALHPVLSVVDAVTAMEGNGPTGGQPRHVGALLASRSPYAVDLACTQIIGMDPESVYPLRSAMERDLCPRTAEELVWLCEPASRFAVPDFLQPESKSADFITRLPKFLQPLATRLATPSPKIRTAECVGCGKCAESCPQHTITIRDRKAVIDYTNCIRCYCCHEMCPKHVIDIRRLSLFRH</sequence>
<keyword evidence="3" id="KW-0004">4Fe-4S</keyword>
<evidence type="ECO:0000313" key="9">
    <source>
        <dbReference type="Proteomes" id="UP000824242"/>
    </source>
</evidence>
<gene>
    <name evidence="8" type="ORF">IAB89_02915</name>
</gene>
<dbReference type="AlphaFoldDB" id="A0A9D1AN92"/>
<dbReference type="InterPro" id="IPR007160">
    <property type="entry name" value="DUF362"/>
</dbReference>
<organism evidence="8 9">
    <name type="scientific">Candidatus Caccousia avicola</name>
    <dbReference type="NCBI Taxonomy" id="2840721"/>
    <lineage>
        <taxon>Bacteria</taxon>
        <taxon>Bacillati</taxon>
        <taxon>Bacillota</taxon>
        <taxon>Clostridia</taxon>
        <taxon>Eubacteriales</taxon>
        <taxon>Oscillospiraceae</taxon>
        <taxon>Oscillospiraceae incertae sedis</taxon>
        <taxon>Candidatus Caccousia</taxon>
    </lineage>
</organism>
<dbReference type="Pfam" id="PF04015">
    <property type="entry name" value="DUF362"/>
    <property type="match status" value="1"/>
</dbReference>
<dbReference type="Gene3D" id="3.30.70.20">
    <property type="match status" value="1"/>
</dbReference>
<evidence type="ECO:0000256" key="4">
    <source>
        <dbReference type="ARBA" id="ARBA00022723"/>
    </source>
</evidence>
<evidence type="ECO:0000256" key="1">
    <source>
        <dbReference type="ARBA" id="ARBA00003532"/>
    </source>
</evidence>
<evidence type="ECO:0000256" key="3">
    <source>
        <dbReference type="ARBA" id="ARBA00022485"/>
    </source>
</evidence>
<evidence type="ECO:0000259" key="7">
    <source>
        <dbReference type="PROSITE" id="PS51379"/>
    </source>
</evidence>
<dbReference type="InterPro" id="IPR017896">
    <property type="entry name" value="4Fe4S_Fe-S-bd"/>
</dbReference>
<evidence type="ECO:0000256" key="5">
    <source>
        <dbReference type="ARBA" id="ARBA00023004"/>
    </source>
</evidence>
<dbReference type="InterPro" id="IPR017900">
    <property type="entry name" value="4Fe4S_Fe_S_CS"/>
</dbReference>
<evidence type="ECO:0000256" key="6">
    <source>
        <dbReference type="ARBA" id="ARBA00023014"/>
    </source>
</evidence>
<dbReference type="PANTHER" id="PTHR24960">
    <property type="entry name" value="PHOTOSYSTEM I IRON-SULFUR CENTER-RELATED"/>
    <property type="match status" value="1"/>
</dbReference>
<dbReference type="GO" id="GO:0051539">
    <property type="term" value="F:4 iron, 4 sulfur cluster binding"/>
    <property type="evidence" value="ECO:0007669"/>
    <property type="project" value="UniProtKB-KW"/>
</dbReference>
<feature type="domain" description="4Fe-4S ferredoxin-type" evidence="7">
    <location>
        <begin position="345"/>
        <end position="373"/>
    </location>
</feature>
<keyword evidence="6" id="KW-0411">Iron-sulfur</keyword>
<dbReference type="EMBL" id="DVGZ01000029">
    <property type="protein sequence ID" value="HIR46600.1"/>
    <property type="molecule type" value="Genomic_DNA"/>
</dbReference>
<dbReference type="PROSITE" id="PS51379">
    <property type="entry name" value="4FE4S_FER_2"/>
    <property type="match status" value="2"/>
</dbReference>
<dbReference type="SUPFAM" id="SSF54862">
    <property type="entry name" value="4Fe-4S ferredoxins"/>
    <property type="match status" value="1"/>
</dbReference>
<dbReference type="InterPro" id="IPR050157">
    <property type="entry name" value="PSI_iron-sulfur_center"/>
</dbReference>
<comment type="function">
    <text evidence="1">Ferredoxins are iron-sulfur proteins that transfer electrons in a wide variety of metabolic reactions.</text>
</comment>
<keyword evidence="5" id="KW-0408">Iron</keyword>
<dbReference type="Proteomes" id="UP000824242">
    <property type="component" value="Unassembled WGS sequence"/>
</dbReference>
<dbReference type="PANTHER" id="PTHR24960:SF76">
    <property type="entry name" value="4FE-4S FERREDOXIN-TYPE DOMAIN-CONTAINING PROTEIN"/>
    <property type="match status" value="1"/>
</dbReference>